<dbReference type="PANTHER" id="PTHR13622">
    <property type="entry name" value="THIAMIN PYROPHOSPHOKINASE"/>
    <property type="match status" value="1"/>
</dbReference>
<dbReference type="PANTHER" id="PTHR13622:SF8">
    <property type="entry name" value="THIAMIN PYROPHOSPHOKINASE 1"/>
    <property type="match status" value="1"/>
</dbReference>
<dbReference type="SUPFAM" id="SSF63999">
    <property type="entry name" value="Thiamin pyrophosphokinase, catalytic domain"/>
    <property type="match status" value="1"/>
</dbReference>
<dbReference type="InterPro" id="IPR006282">
    <property type="entry name" value="Thi_PPkinase"/>
</dbReference>
<dbReference type="GO" id="GO:0009229">
    <property type="term" value="P:thiamine diphosphate biosynthetic process"/>
    <property type="evidence" value="ECO:0007669"/>
    <property type="project" value="InterPro"/>
</dbReference>
<dbReference type="GO" id="GO:0004788">
    <property type="term" value="F:thiamine diphosphokinase activity"/>
    <property type="evidence" value="ECO:0007669"/>
    <property type="project" value="InterPro"/>
</dbReference>
<dbReference type="OrthoDB" id="25149at2759"/>
<dbReference type="InterPro" id="IPR036759">
    <property type="entry name" value="TPK_catalytic_sf"/>
</dbReference>
<dbReference type="InterPro" id="IPR007371">
    <property type="entry name" value="TPK_catalytic"/>
</dbReference>
<protein>
    <submittedName>
        <fullName evidence="6">Thiamine pyrophosphokinase 1-like protein</fullName>
    </submittedName>
</protein>
<comment type="caution">
    <text evidence="6">The sequence shown here is derived from an EMBL/GenBank/DDBJ whole genome shotgun (WGS) entry which is preliminary data.</text>
</comment>
<dbReference type="FunFam" id="2.60.120.320:FF:000001">
    <property type="entry name" value="Thiamine pyrophosphokinase"/>
    <property type="match status" value="1"/>
</dbReference>
<dbReference type="InterPro" id="IPR036371">
    <property type="entry name" value="TPK_B1-bd_sf"/>
</dbReference>
<dbReference type="SMART" id="SM00983">
    <property type="entry name" value="TPK_B1_binding"/>
    <property type="match status" value="1"/>
</dbReference>
<evidence type="ECO:0000256" key="4">
    <source>
        <dbReference type="ARBA" id="ARBA00022840"/>
    </source>
</evidence>
<evidence type="ECO:0000313" key="6">
    <source>
        <dbReference type="EMBL" id="RWS30060.1"/>
    </source>
</evidence>
<reference evidence="6 7" key="1">
    <citation type="journal article" date="2018" name="Gigascience">
        <title>Genomes of trombidid mites reveal novel predicted allergens and laterally-transferred genes associated with secondary metabolism.</title>
        <authorList>
            <person name="Dong X."/>
            <person name="Chaisiri K."/>
            <person name="Xia D."/>
            <person name="Armstrong S.D."/>
            <person name="Fang Y."/>
            <person name="Donnelly M.J."/>
            <person name="Kadowaki T."/>
            <person name="McGarry J.W."/>
            <person name="Darby A.C."/>
            <person name="Makepeace B.L."/>
        </authorList>
    </citation>
    <scope>NUCLEOTIDE SEQUENCE [LARGE SCALE GENOMIC DNA]</scope>
    <source>
        <strain evidence="6">UoL-UT</strain>
    </source>
</reference>
<gene>
    <name evidence="6" type="ORF">B4U80_10710</name>
</gene>
<dbReference type="GO" id="GO:0030975">
    <property type="term" value="F:thiamine binding"/>
    <property type="evidence" value="ECO:0007669"/>
    <property type="project" value="InterPro"/>
</dbReference>
<dbReference type="Gene3D" id="2.60.120.320">
    <property type="entry name" value="Thiamin pyrophosphokinase, thiamin-binding domain"/>
    <property type="match status" value="1"/>
</dbReference>
<organism evidence="6 7">
    <name type="scientific">Leptotrombidium deliense</name>
    <dbReference type="NCBI Taxonomy" id="299467"/>
    <lineage>
        <taxon>Eukaryota</taxon>
        <taxon>Metazoa</taxon>
        <taxon>Ecdysozoa</taxon>
        <taxon>Arthropoda</taxon>
        <taxon>Chelicerata</taxon>
        <taxon>Arachnida</taxon>
        <taxon>Acari</taxon>
        <taxon>Acariformes</taxon>
        <taxon>Trombidiformes</taxon>
        <taxon>Prostigmata</taxon>
        <taxon>Anystina</taxon>
        <taxon>Parasitengona</taxon>
        <taxon>Trombiculoidea</taxon>
        <taxon>Trombiculidae</taxon>
        <taxon>Leptotrombidium</taxon>
    </lineage>
</organism>
<dbReference type="CDD" id="cd07995">
    <property type="entry name" value="TPK"/>
    <property type="match status" value="1"/>
</dbReference>
<evidence type="ECO:0000313" key="7">
    <source>
        <dbReference type="Proteomes" id="UP000288716"/>
    </source>
</evidence>
<dbReference type="STRING" id="299467.A0A443SR98"/>
<keyword evidence="2" id="KW-0547">Nucleotide-binding</keyword>
<sequence length="189" mass="21530">MPDIVCGDFDSIKPTVLEYYKQQKNVKVIETPDQDDTDFTKAVKELLTEVKDKGIKLDRIIVFWSTSGRFDHIMSIIHTLYLMLNVTSIPLFLYNVNTSLSWVLKPGLHTIESNAHSSWCALMPIGEPCVVTSQGLRWNLSEHKLAFGSLISTSNEFDFKNSEKVKIKTDKALMWSMDTSNNLNLNKNL</sequence>
<keyword evidence="3 6" id="KW-0418">Kinase</keyword>
<proteinExistence type="predicted"/>
<evidence type="ECO:0000256" key="3">
    <source>
        <dbReference type="ARBA" id="ARBA00022777"/>
    </source>
</evidence>
<dbReference type="VEuPathDB" id="VectorBase:LDEU001977"/>
<keyword evidence="7" id="KW-1185">Reference proteome</keyword>
<name>A0A443SR98_9ACAR</name>
<dbReference type="SUPFAM" id="SSF63862">
    <property type="entry name" value="Thiamin pyrophosphokinase, substrate-binding domain"/>
    <property type="match status" value="1"/>
</dbReference>
<dbReference type="Gene3D" id="3.40.50.10240">
    <property type="entry name" value="Thiamin pyrophosphokinase, catalytic domain"/>
    <property type="match status" value="1"/>
</dbReference>
<dbReference type="Proteomes" id="UP000288716">
    <property type="component" value="Unassembled WGS sequence"/>
</dbReference>
<dbReference type="Pfam" id="PF04263">
    <property type="entry name" value="TPK_catalytic"/>
    <property type="match status" value="1"/>
</dbReference>
<keyword evidence="4" id="KW-0067">ATP-binding</keyword>
<dbReference type="GO" id="GO:0005524">
    <property type="term" value="F:ATP binding"/>
    <property type="evidence" value="ECO:0007669"/>
    <property type="project" value="UniProtKB-KW"/>
</dbReference>
<keyword evidence="1" id="KW-0808">Transferase</keyword>
<dbReference type="GO" id="GO:0016301">
    <property type="term" value="F:kinase activity"/>
    <property type="evidence" value="ECO:0007669"/>
    <property type="project" value="UniProtKB-KW"/>
</dbReference>
<evidence type="ECO:0000256" key="2">
    <source>
        <dbReference type="ARBA" id="ARBA00022741"/>
    </source>
</evidence>
<dbReference type="EMBL" id="NCKV01000656">
    <property type="protein sequence ID" value="RWS30060.1"/>
    <property type="molecule type" value="Genomic_DNA"/>
</dbReference>
<evidence type="ECO:0000259" key="5">
    <source>
        <dbReference type="SMART" id="SM00983"/>
    </source>
</evidence>
<dbReference type="InterPro" id="IPR007373">
    <property type="entry name" value="Thiamin_PyroPKinase_B1-bd"/>
</dbReference>
<dbReference type="AlphaFoldDB" id="A0A443SR98"/>
<feature type="domain" description="Thiamin pyrophosphokinase thiamin-binding" evidence="5">
    <location>
        <begin position="107"/>
        <end position="173"/>
    </location>
</feature>
<dbReference type="GO" id="GO:0006772">
    <property type="term" value="P:thiamine metabolic process"/>
    <property type="evidence" value="ECO:0007669"/>
    <property type="project" value="InterPro"/>
</dbReference>
<dbReference type="NCBIfam" id="TIGR01378">
    <property type="entry name" value="thi_PPkinase"/>
    <property type="match status" value="1"/>
</dbReference>
<accession>A0A443SR98</accession>
<evidence type="ECO:0000256" key="1">
    <source>
        <dbReference type="ARBA" id="ARBA00022679"/>
    </source>
</evidence>
<dbReference type="Pfam" id="PF04265">
    <property type="entry name" value="TPK_B1_binding"/>
    <property type="match status" value="1"/>
</dbReference>